<protein>
    <submittedName>
        <fullName evidence="1">Uncharacterized protein</fullName>
    </submittedName>
</protein>
<dbReference type="Proteomes" id="UP001362999">
    <property type="component" value="Unassembled WGS sequence"/>
</dbReference>
<accession>A0AAV9ZCN3</accession>
<name>A0AAV9ZCN3_9AGAR</name>
<dbReference type="AlphaFoldDB" id="A0AAV9ZCN3"/>
<evidence type="ECO:0000313" key="1">
    <source>
        <dbReference type="EMBL" id="KAK6977627.1"/>
    </source>
</evidence>
<comment type="caution">
    <text evidence="1">The sequence shown here is derived from an EMBL/GenBank/DDBJ whole genome shotgun (WGS) entry which is preliminary data.</text>
</comment>
<organism evidence="1 2">
    <name type="scientific">Favolaschia claudopus</name>
    <dbReference type="NCBI Taxonomy" id="2862362"/>
    <lineage>
        <taxon>Eukaryota</taxon>
        <taxon>Fungi</taxon>
        <taxon>Dikarya</taxon>
        <taxon>Basidiomycota</taxon>
        <taxon>Agaricomycotina</taxon>
        <taxon>Agaricomycetes</taxon>
        <taxon>Agaricomycetidae</taxon>
        <taxon>Agaricales</taxon>
        <taxon>Marasmiineae</taxon>
        <taxon>Mycenaceae</taxon>
        <taxon>Favolaschia</taxon>
    </lineage>
</organism>
<reference evidence="1 2" key="1">
    <citation type="journal article" date="2024" name="J Genomics">
        <title>Draft genome sequencing and assembly of Favolaschia claudopus CIRM-BRFM 2984 isolated from oak limbs.</title>
        <authorList>
            <person name="Navarro D."/>
            <person name="Drula E."/>
            <person name="Chaduli D."/>
            <person name="Cazenave R."/>
            <person name="Ahrendt S."/>
            <person name="Wang J."/>
            <person name="Lipzen A."/>
            <person name="Daum C."/>
            <person name="Barry K."/>
            <person name="Grigoriev I.V."/>
            <person name="Favel A."/>
            <person name="Rosso M.N."/>
            <person name="Martin F."/>
        </authorList>
    </citation>
    <scope>NUCLEOTIDE SEQUENCE [LARGE SCALE GENOMIC DNA]</scope>
    <source>
        <strain evidence="1 2">CIRM-BRFM 2984</strain>
    </source>
</reference>
<evidence type="ECO:0000313" key="2">
    <source>
        <dbReference type="Proteomes" id="UP001362999"/>
    </source>
</evidence>
<keyword evidence="2" id="KW-1185">Reference proteome</keyword>
<proteinExistence type="predicted"/>
<sequence length="272" mass="30577">MAFSPFPACKKPLDSFAKLRLYLLYAKDRALAHCKYGSDFFRPNNHHALQGKAGTAFTKDGARAEFVFLLFGKLDGRPTTVGENRSFLLCSGPELPMDMQRDFERQLETLARPMLCDYNCLGQTDSVFGCTNLNLETGAFGTHIEIHTNCEGEDPCFVYTGFGDRETSWRSSTAKELPLAGGDWVLVEASLHLHDDPHRVPRKSYDVVAHRIRALNIQPSLNIPPELRATEALEGEMEVKVEQMCSLHKIERAPDILALAFDKQPKKSRDNM</sequence>
<dbReference type="EMBL" id="JAWWNJ010000167">
    <property type="protein sequence ID" value="KAK6977627.1"/>
    <property type="molecule type" value="Genomic_DNA"/>
</dbReference>
<gene>
    <name evidence="1" type="ORF">R3P38DRAFT_2810160</name>
</gene>